<keyword evidence="1" id="KW-1133">Transmembrane helix</keyword>
<dbReference type="InterPro" id="IPR001466">
    <property type="entry name" value="Beta-lactam-related"/>
</dbReference>
<gene>
    <name evidence="3" type="ORF">METZ01_LOCUS221272</name>
</gene>
<dbReference type="PANTHER" id="PTHR43283">
    <property type="entry name" value="BETA-LACTAMASE-RELATED"/>
    <property type="match status" value="1"/>
</dbReference>
<dbReference type="EMBL" id="UINC01052739">
    <property type="protein sequence ID" value="SVB68418.1"/>
    <property type="molecule type" value="Genomic_DNA"/>
</dbReference>
<keyword evidence="1" id="KW-0472">Membrane</keyword>
<evidence type="ECO:0000256" key="1">
    <source>
        <dbReference type="SAM" id="Phobius"/>
    </source>
</evidence>
<protein>
    <recommendedName>
        <fullName evidence="2">Beta-lactamase-related domain-containing protein</fullName>
    </recommendedName>
</protein>
<feature type="transmembrane region" description="Helical" evidence="1">
    <location>
        <begin position="6"/>
        <end position="23"/>
    </location>
</feature>
<proteinExistence type="predicted"/>
<feature type="domain" description="Beta-lactamase-related" evidence="2">
    <location>
        <begin position="93"/>
        <end position="384"/>
    </location>
</feature>
<dbReference type="Pfam" id="PF00144">
    <property type="entry name" value="Beta-lactamase"/>
    <property type="match status" value="1"/>
</dbReference>
<keyword evidence="1" id="KW-0812">Transmembrane</keyword>
<dbReference type="PANTHER" id="PTHR43283:SF14">
    <property type="entry name" value="BLL8153 PROTEIN"/>
    <property type="match status" value="1"/>
</dbReference>
<dbReference type="SUPFAM" id="SSF56601">
    <property type="entry name" value="beta-lactamase/transpeptidase-like"/>
    <property type="match status" value="1"/>
</dbReference>
<dbReference type="InterPro" id="IPR012338">
    <property type="entry name" value="Beta-lactam/transpept-like"/>
</dbReference>
<dbReference type="Gene3D" id="3.40.710.10">
    <property type="entry name" value="DD-peptidase/beta-lactamase superfamily"/>
    <property type="match status" value="1"/>
</dbReference>
<evidence type="ECO:0000259" key="2">
    <source>
        <dbReference type="Pfam" id="PF00144"/>
    </source>
</evidence>
<organism evidence="3">
    <name type="scientific">marine metagenome</name>
    <dbReference type="NCBI Taxonomy" id="408172"/>
    <lineage>
        <taxon>unclassified sequences</taxon>
        <taxon>metagenomes</taxon>
        <taxon>ecological metagenomes</taxon>
    </lineage>
</organism>
<evidence type="ECO:0000313" key="3">
    <source>
        <dbReference type="EMBL" id="SVB68418.1"/>
    </source>
</evidence>
<sequence>MDINKVLILILIIILGIAIFYIPKALRVYKMIHLYDEDKIVFNFLNMDKIFPISKISASKLPHVFETRQFKLPDVYLFDGKEHNLLEALDYFRSDGMVVLHNGDLIYENYWLGNSEDQKHVSWSVAKSFLSALVGIALHKGLIEDLNDPVTKYLNDFNGTGYEGIPIKDILQMSSGVKFNEDYADYNSDINRFGRIIAQGTSMRDFAKTLKNEKKSGTYNHYVSIDTQMLAMLLQEVTGKSITELLQKNIWNKIGMEHDAYYMLDRSGMEVALGGLNASLRDYAKFGLLYLNKGNWKGEQIVPAEWVKASHTPDGKHLLPGENDLSSNSWGYGYQWWIPGFPSTDYTASGIYNQYIYIDPVTNVVIAKTSSNHKFNQERQYSKDAHVAIFRAIAKAADSRGKN</sequence>
<reference evidence="3" key="1">
    <citation type="submission" date="2018-05" db="EMBL/GenBank/DDBJ databases">
        <authorList>
            <person name="Lanie J.A."/>
            <person name="Ng W.-L."/>
            <person name="Kazmierczak K.M."/>
            <person name="Andrzejewski T.M."/>
            <person name="Davidsen T.M."/>
            <person name="Wayne K.J."/>
            <person name="Tettelin H."/>
            <person name="Glass J.I."/>
            <person name="Rusch D."/>
            <person name="Podicherti R."/>
            <person name="Tsui H.-C.T."/>
            <person name="Winkler M.E."/>
        </authorList>
    </citation>
    <scope>NUCLEOTIDE SEQUENCE</scope>
</reference>
<dbReference type="InterPro" id="IPR050789">
    <property type="entry name" value="Diverse_Enzym_Activities"/>
</dbReference>
<accession>A0A382FZF2</accession>
<dbReference type="AlphaFoldDB" id="A0A382FZF2"/>
<name>A0A382FZF2_9ZZZZ</name>